<dbReference type="Gene3D" id="3.90.320.10">
    <property type="match status" value="1"/>
</dbReference>
<dbReference type="PROSITE" id="PS51198">
    <property type="entry name" value="UVRD_HELICASE_ATP_BIND"/>
    <property type="match status" value="1"/>
</dbReference>
<dbReference type="Gene3D" id="1.10.486.10">
    <property type="entry name" value="PCRA, domain 4"/>
    <property type="match status" value="1"/>
</dbReference>
<protein>
    <recommendedName>
        <fullName evidence="12">DNA 3'-5' helicase</fullName>
        <ecNumber evidence="12">5.6.2.4</ecNumber>
    </recommendedName>
    <alternativeName>
        <fullName evidence="13">DNA 3'-5' helicase II</fullName>
    </alternativeName>
</protein>
<keyword evidence="19" id="KW-1185">Reference proteome</keyword>
<dbReference type="GO" id="GO:0005524">
    <property type="term" value="F:ATP binding"/>
    <property type="evidence" value="ECO:0007669"/>
    <property type="project" value="UniProtKB-UniRule"/>
</dbReference>
<dbReference type="InterPro" id="IPR014016">
    <property type="entry name" value="UvrD-like_ATP-bd"/>
</dbReference>
<keyword evidence="4 15" id="KW-0378">Hydrolase</keyword>
<feature type="domain" description="UvrD-like helicase ATP-binding" evidence="16">
    <location>
        <begin position="10"/>
        <end position="502"/>
    </location>
</feature>
<comment type="catalytic activity">
    <reaction evidence="14">
        <text>ATP + H2O = ADP + phosphate + H(+)</text>
        <dbReference type="Rhea" id="RHEA:13065"/>
        <dbReference type="ChEBI" id="CHEBI:15377"/>
        <dbReference type="ChEBI" id="CHEBI:15378"/>
        <dbReference type="ChEBI" id="CHEBI:30616"/>
        <dbReference type="ChEBI" id="CHEBI:43474"/>
        <dbReference type="ChEBI" id="CHEBI:456216"/>
        <dbReference type="EC" id="5.6.2.4"/>
    </reaction>
</comment>
<comment type="catalytic activity">
    <reaction evidence="11">
        <text>Couples ATP hydrolysis with the unwinding of duplex DNA by translocating in the 3'-5' direction.</text>
        <dbReference type="EC" id="5.6.2.4"/>
    </reaction>
</comment>
<sequence length="1179" mass="129875">MADLLLFPAGPPDAAARDQALDTRSSFVVEAPAGSGKTGLLIQRYLKLLGDEGVDAPEQVLAITFTRKATGELRERVLEQLEKASLDAPLKGEFERLTRHLAQRVVARGWSLNEHPRRLKIQTIDAVCAEIARALPLLSGSGGQLSPANDATTMYRDAARRTLLQLGGEDIALDEALRTILLHRDGNLAECERLIAGMLGTRDQWGELVPLSGEHLEDEYLEGTVLPRLERTLDLAICRALTQLARTLPAGVLRELTSAAAELGFLEGYNGGVSPIALCAGRHEPPGAMAGDLAHWRALAHLVVTPSTGTWRKSFTKNIVKFETDKKHRERLGELVGLLHDNDTALAAMCQLDKLPPAKYPEEQWVVAKALFRVLSRALVELQLVFADAGECDFAEIALSARTALGRDGAADELTAALGMETRHLLVDEMQDTSTSQYDLLERLTQGWDGRSQTVFLVGDPKQSIYRFRQARVERFIRTMHEERLGELPLTCLRLTANFRSQAILVEQFNRDFSRLFPPASNPAHPEEVPYVEASAIRDASPGRTVQWHTALIEGGDEAPRTARLLERENAQDIRRIAIEWMGRELPPGRTEPWKIAVLVRSRPALVEIVAAFRKDDGEGAVPFRAVEIEELGERQEVLDLLALTRALLHPADRIAWFAVLHAPWCGLGLADLHAIAGHDNPTLRERCVLDLVQEQEEDLPISEDGEACLARVWPILTAAMAQRGRMPLAEWVERTWRTLGGDASLQGETLANALRYLSLLDELEAGGRPVDLATIDQAMTKLYAEPAVHAGAVDLMTIHKAKGLEWDAVFVPALERRGKVDGGRLLDWMEVDSGDADAAHFVLAPIAGRGEDAKELNQWIRGVHATREAAERKRLMYVACTRAREELHLFATAERTAKGELRQPSGSLLKAAWPMAEEHFADIETTAFELPEGLALAAGEEIDKPRMLYRLPLSFNPAERFQAAQRLHDEASVPAGRTSFERPEGSFAARSFGNAVHAFLELAAACVANGASAGELRAELPVWLPRATALLRADGLAPAVVERLAQRVIDALATTLADADGRWLLGADAPLTEAQTEVALTGWQEKWSSIRIDRMFRAGATPHEEGADCLWIVDYKTTTHGSDGIDAFLAEERQKYKPQLEAYGRILGRSVGAIRLGLYYPALGRLDWWTPEQEPTNG</sequence>
<keyword evidence="8" id="KW-0238">DNA-binding</keyword>
<evidence type="ECO:0000256" key="8">
    <source>
        <dbReference type="ARBA" id="ARBA00023125"/>
    </source>
</evidence>
<evidence type="ECO:0000256" key="3">
    <source>
        <dbReference type="ARBA" id="ARBA00022763"/>
    </source>
</evidence>
<organism evidence="18 19">
    <name type="scientific">Granulicella pectinivorans</name>
    <dbReference type="NCBI Taxonomy" id="474950"/>
    <lineage>
        <taxon>Bacteria</taxon>
        <taxon>Pseudomonadati</taxon>
        <taxon>Acidobacteriota</taxon>
        <taxon>Terriglobia</taxon>
        <taxon>Terriglobales</taxon>
        <taxon>Acidobacteriaceae</taxon>
        <taxon>Granulicella</taxon>
    </lineage>
</organism>
<dbReference type="PANTHER" id="PTHR11070">
    <property type="entry name" value="UVRD / RECB / PCRA DNA HELICASE FAMILY MEMBER"/>
    <property type="match status" value="1"/>
</dbReference>
<dbReference type="PANTHER" id="PTHR11070:SF2">
    <property type="entry name" value="ATP-DEPENDENT DNA HELICASE SRS2"/>
    <property type="match status" value="1"/>
</dbReference>
<keyword evidence="6 18" id="KW-0269">Exonuclease</keyword>
<evidence type="ECO:0000256" key="4">
    <source>
        <dbReference type="ARBA" id="ARBA00022801"/>
    </source>
</evidence>
<dbReference type="InterPro" id="IPR027417">
    <property type="entry name" value="P-loop_NTPase"/>
</dbReference>
<evidence type="ECO:0000256" key="2">
    <source>
        <dbReference type="ARBA" id="ARBA00022741"/>
    </source>
</evidence>
<evidence type="ECO:0000256" key="12">
    <source>
        <dbReference type="ARBA" id="ARBA00034808"/>
    </source>
</evidence>
<dbReference type="AlphaFoldDB" id="A0A1I6MIU5"/>
<evidence type="ECO:0000256" key="14">
    <source>
        <dbReference type="ARBA" id="ARBA00048988"/>
    </source>
</evidence>
<dbReference type="STRING" id="474950.SAMN05421771_2747"/>
<evidence type="ECO:0000256" key="7">
    <source>
        <dbReference type="ARBA" id="ARBA00022840"/>
    </source>
</evidence>
<dbReference type="Proteomes" id="UP000199024">
    <property type="component" value="Unassembled WGS sequence"/>
</dbReference>
<proteinExistence type="predicted"/>
<evidence type="ECO:0000313" key="19">
    <source>
        <dbReference type="Proteomes" id="UP000199024"/>
    </source>
</evidence>
<dbReference type="GO" id="GO:0033202">
    <property type="term" value="C:DNA helicase complex"/>
    <property type="evidence" value="ECO:0007669"/>
    <property type="project" value="TreeGrafter"/>
</dbReference>
<dbReference type="EMBL" id="FOZL01000001">
    <property type="protein sequence ID" value="SFS15625.1"/>
    <property type="molecule type" value="Genomic_DNA"/>
</dbReference>
<dbReference type="RefSeq" id="WP_141223926.1">
    <property type="nucleotide sequence ID" value="NZ_FOZL01000001.1"/>
</dbReference>
<evidence type="ECO:0000313" key="18">
    <source>
        <dbReference type="EMBL" id="SFS15625.1"/>
    </source>
</evidence>
<evidence type="ECO:0000256" key="13">
    <source>
        <dbReference type="ARBA" id="ARBA00034923"/>
    </source>
</evidence>
<evidence type="ECO:0000256" key="15">
    <source>
        <dbReference type="PROSITE-ProRule" id="PRU00560"/>
    </source>
</evidence>
<dbReference type="SUPFAM" id="SSF52540">
    <property type="entry name" value="P-loop containing nucleoside triphosphate hydrolases"/>
    <property type="match status" value="1"/>
</dbReference>
<dbReference type="OrthoDB" id="9810135at2"/>
<dbReference type="GO" id="GO:0043138">
    <property type="term" value="F:3'-5' DNA helicase activity"/>
    <property type="evidence" value="ECO:0007669"/>
    <property type="project" value="UniProtKB-EC"/>
</dbReference>
<dbReference type="InterPro" id="IPR000212">
    <property type="entry name" value="DNA_helicase_UvrD/REP"/>
</dbReference>
<dbReference type="Gene3D" id="3.40.50.300">
    <property type="entry name" value="P-loop containing nucleotide triphosphate hydrolases"/>
    <property type="match status" value="3"/>
</dbReference>
<reference evidence="18 19" key="1">
    <citation type="submission" date="2016-10" db="EMBL/GenBank/DDBJ databases">
        <authorList>
            <person name="de Groot N.N."/>
        </authorList>
    </citation>
    <scope>NUCLEOTIDE SEQUENCE [LARGE SCALE GENOMIC DNA]</scope>
    <source>
        <strain evidence="18 19">DSM 21001</strain>
    </source>
</reference>
<evidence type="ECO:0000256" key="6">
    <source>
        <dbReference type="ARBA" id="ARBA00022839"/>
    </source>
</evidence>
<dbReference type="InterPro" id="IPR011604">
    <property type="entry name" value="PDDEXK-like_dom_sf"/>
</dbReference>
<dbReference type="GO" id="GO:0003677">
    <property type="term" value="F:DNA binding"/>
    <property type="evidence" value="ECO:0007669"/>
    <property type="project" value="UniProtKB-KW"/>
</dbReference>
<dbReference type="GO" id="GO:0005829">
    <property type="term" value="C:cytosol"/>
    <property type="evidence" value="ECO:0007669"/>
    <property type="project" value="TreeGrafter"/>
</dbReference>
<dbReference type="Pfam" id="PF13361">
    <property type="entry name" value="UvrD_C"/>
    <property type="match status" value="2"/>
</dbReference>
<dbReference type="InterPro" id="IPR014017">
    <property type="entry name" value="DNA_helicase_UvrD-like_C"/>
</dbReference>
<dbReference type="Pfam" id="PF00580">
    <property type="entry name" value="UvrD-helicase"/>
    <property type="match status" value="2"/>
</dbReference>
<evidence type="ECO:0000256" key="1">
    <source>
        <dbReference type="ARBA" id="ARBA00022722"/>
    </source>
</evidence>
<keyword evidence="10" id="KW-0413">Isomerase</keyword>
<dbReference type="EC" id="5.6.2.4" evidence="12"/>
<feature type="domain" description="UvrD-like helicase C-terminal" evidence="17">
    <location>
        <begin position="527"/>
        <end position="804"/>
    </location>
</feature>
<keyword evidence="7 15" id="KW-0067">ATP-binding</keyword>
<dbReference type="PROSITE" id="PS51217">
    <property type="entry name" value="UVRD_HELICASE_CTER"/>
    <property type="match status" value="1"/>
</dbReference>
<dbReference type="GO" id="GO:0004527">
    <property type="term" value="F:exonuclease activity"/>
    <property type="evidence" value="ECO:0007669"/>
    <property type="project" value="UniProtKB-KW"/>
</dbReference>
<name>A0A1I6MIU5_9BACT</name>
<evidence type="ECO:0000256" key="9">
    <source>
        <dbReference type="ARBA" id="ARBA00023204"/>
    </source>
</evidence>
<keyword evidence="2 15" id="KW-0547">Nucleotide-binding</keyword>
<evidence type="ECO:0000259" key="16">
    <source>
        <dbReference type="PROSITE" id="PS51198"/>
    </source>
</evidence>
<evidence type="ECO:0000256" key="5">
    <source>
        <dbReference type="ARBA" id="ARBA00022806"/>
    </source>
</evidence>
<gene>
    <name evidence="18" type="ORF">SAMN05421771_2747</name>
</gene>
<keyword evidence="3" id="KW-0227">DNA damage</keyword>
<evidence type="ECO:0000259" key="17">
    <source>
        <dbReference type="PROSITE" id="PS51217"/>
    </source>
</evidence>
<keyword evidence="1" id="KW-0540">Nuclease</keyword>
<dbReference type="GO" id="GO:0000725">
    <property type="term" value="P:recombinational repair"/>
    <property type="evidence" value="ECO:0007669"/>
    <property type="project" value="TreeGrafter"/>
</dbReference>
<keyword evidence="9" id="KW-0234">DNA repair</keyword>
<feature type="binding site" evidence="15">
    <location>
        <begin position="31"/>
        <end position="38"/>
    </location>
    <ligand>
        <name>ATP</name>
        <dbReference type="ChEBI" id="CHEBI:30616"/>
    </ligand>
</feature>
<evidence type="ECO:0000256" key="11">
    <source>
        <dbReference type="ARBA" id="ARBA00034617"/>
    </source>
</evidence>
<evidence type="ECO:0000256" key="10">
    <source>
        <dbReference type="ARBA" id="ARBA00023235"/>
    </source>
</evidence>
<accession>A0A1I6MIU5</accession>
<keyword evidence="5 15" id="KW-0347">Helicase</keyword>